<dbReference type="Gramene" id="Bo8g020590.1">
    <property type="protein sequence ID" value="Bo8g020590.1"/>
    <property type="gene ID" value="Bo8g020590"/>
</dbReference>
<evidence type="ECO:0000313" key="5">
    <source>
        <dbReference type="Proteomes" id="UP000032141"/>
    </source>
</evidence>
<dbReference type="AlphaFoldDB" id="A0A0D3DK65"/>
<reference evidence="4" key="2">
    <citation type="submission" date="2015-03" db="UniProtKB">
        <authorList>
            <consortium name="EnsemblPlants"/>
        </authorList>
    </citation>
    <scope>IDENTIFICATION</scope>
</reference>
<keyword evidence="5" id="KW-1185">Reference proteome</keyword>
<evidence type="ECO:0000256" key="1">
    <source>
        <dbReference type="PROSITE-ProRule" id="PRU00047"/>
    </source>
</evidence>
<evidence type="ECO:0000256" key="2">
    <source>
        <dbReference type="SAM" id="MobiDB-lite"/>
    </source>
</evidence>
<feature type="region of interest" description="Disordered" evidence="2">
    <location>
        <begin position="76"/>
        <end position="107"/>
    </location>
</feature>
<name>A0A0D3DK65_BRAOL</name>
<dbReference type="GO" id="GO:0003676">
    <property type="term" value="F:nucleic acid binding"/>
    <property type="evidence" value="ECO:0007669"/>
    <property type="project" value="InterPro"/>
</dbReference>
<keyword evidence="1" id="KW-0863">Zinc-finger</keyword>
<dbReference type="Proteomes" id="UP000032141">
    <property type="component" value="Chromosome C8"/>
</dbReference>
<dbReference type="GO" id="GO:0008270">
    <property type="term" value="F:zinc ion binding"/>
    <property type="evidence" value="ECO:0007669"/>
    <property type="project" value="UniProtKB-KW"/>
</dbReference>
<dbReference type="HOGENOM" id="CLU_1512675_0_0_1"/>
<accession>A0A0D3DK65</accession>
<reference evidence="4 5" key="1">
    <citation type="journal article" date="2014" name="Genome Biol.">
        <title>Transcriptome and methylome profiling reveals relics of genome dominance in the mesopolyploid Brassica oleracea.</title>
        <authorList>
            <person name="Parkin I.A."/>
            <person name="Koh C."/>
            <person name="Tang H."/>
            <person name="Robinson S.J."/>
            <person name="Kagale S."/>
            <person name="Clarke W.E."/>
            <person name="Town C.D."/>
            <person name="Nixon J."/>
            <person name="Krishnakumar V."/>
            <person name="Bidwell S.L."/>
            <person name="Denoeud F."/>
            <person name="Belcram H."/>
            <person name="Links M.G."/>
            <person name="Just J."/>
            <person name="Clarke C."/>
            <person name="Bender T."/>
            <person name="Huebert T."/>
            <person name="Mason A.S."/>
            <person name="Pires J.C."/>
            <person name="Barker G."/>
            <person name="Moore J."/>
            <person name="Walley P.G."/>
            <person name="Manoli S."/>
            <person name="Batley J."/>
            <person name="Edwards D."/>
            <person name="Nelson M.N."/>
            <person name="Wang X."/>
            <person name="Paterson A.H."/>
            <person name="King G."/>
            <person name="Bancroft I."/>
            <person name="Chalhoub B."/>
            <person name="Sharpe A.G."/>
        </authorList>
    </citation>
    <scope>NUCLEOTIDE SEQUENCE</scope>
    <source>
        <strain evidence="4 5">cv. TO1000</strain>
    </source>
</reference>
<sequence length="178" mass="20314">MFATRQPCSRLAPIFRECVFSTRFFAVKTTGKALSTRCFKCLRVGHNANKCQKKKSLVTLEKIETEREKEDPLPIFDDYAHEPKEGSGGEQNCGHKEGSSSIHKPDRTQDLRTNLFEEEGNDVLQSTDHYMEPAQHGVHDVLNISTEPTHSFFLWWLALDRGYIKSHSASRDDPFNPS</sequence>
<dbReference type="EnsemblPlants" id="Bo8g020590.1">
    <property type="protein sequence ID" value="Bo8g020590.1"/>
    <property type="gene ID" value="Bo8g020590"/>
</dbReference>
<evidence type="ECO:0000313" key="4">
    <source>
        <dbReference type="EnsemblPlants" id="Bo8g020590.1"/>
    </source>
</evidence>
<evidence type="ECO:0000259" key="3">
    <source>
        <dbReference type="PROSITE" id="PS50158"/>
    </source>
</evidence>
<dbReference type="InterPro" id="IPR001878">
    <property type="entry name" value="Znf_CCHC"/>
</dbReference>
<keyword evidence="1" id="KW-0862">Zinc</keyword>
<feature type="domain" description="CCHC-type" evidence="3">
    <location>
        <begin position="37"/>
        <end position="53"/>
    </location>
</feature>
<organism evidence="4 5">
    <name type="scientific">Brassica oleracea var. oleracea</name>
    <dbReference type="NCBI Taxonomy" id="109376"/>
    <lineage>
        <taxon>Eukaryota</taxon>
        <taxon>Viridiplantae</taxon>
        <taxon>Streptophyta</taxon>
        <taxon>Embryophyta</taxon>
        <taxon>Tracheophyta</taxon>
        <taxon>Spermatophyta</taxon>
        <taxon>Magnoliopsida</taxon>
        <taxon>eudicotyledons</taxon>
        <taxon>Gunneridae</taxon>
        <taxon>Pentapetalae</taxon>
        <taxon>rosids</taxon>
        <taxon>malvids</taxon>
        <taxon>Brassicales</taxon>
        <taxon>Brassicaceae</taxon>
        <taxon>Brassiceae</taxon>
        <taxon>Brassica</taxon>
    </lineage>
</organism>
<keyword evidence="1" id="KW-0479">Metal-binding</keyword>
<proteinExistence type="predicted"/>
<dbReference type="PROSITE" id="PS50158">
    <property type="entry name" value="ZF_CCHC"/>
    <property type="match status" value="1"/>
</dbReference>
<protein>
    <recommendedName>
        <fullName evidence="3">CCHC-type domain-containing protein</fullName>
    </recommendedName>
</protein>